<keyword evidence="1" id="KW-0472">Membrane</keyword>
<comment type="caution">
    <text evidence="3">The sequence shown here is derived from an EMBL/GenBank/DDBJ whole genome shotgun (WGS) entry which is preliminary data.</text>
</comment>
<feature type="domain" description="Peptidase M60" evidence="2">
    <location>
        <begin position="540"/>
        <end position="835"/>
    </location>
</feature>
<dbReference type="InterPro" id="IPR031161">
    <property type="entry name" value="Peptidase_M60_dom"/>
</dbReference>
<gene>
    <name evidence="3" type="ORF">CRM22_005866</name>
</gene>
<keyword evidence="1" id="KW-1133">Transmembrane helix</keyword>
<dbReference type="EMBL" id="SJOL01006488">
    <property type="protein sequence ID" value="TGZ65466.1"/>
    <property type="molecule type" value="Genomic_DNA"/>
</dbReference>
<dbReference type="InterPro" id="IPR035423">
    <property type="entry name" value="M60-like_N"/>
</dbReference>
<sequence length="950" mass="109184">MNLIEIAFPTNILLAMLTFTIGLPVRLTVFCLQNRFILSIYKLSVLMSLNTIQYNTIHNIHTMLPIILLSLCCPILAENTVENVASNKRLAGEGKWLERLVDGDLNRPWAPWAVEFPYYYVDLGAVYNLTSINLHVQNIWTFGDQGINETFDVHTYGEYVAPCYFRQRYPWDVLAKGIMFKRKGEEIILHPKKPVQLIIIGRENPNPPVPVAPIVMAEVQAFGTLLHETLVPPMPPEEPIPVSYYEETRKEVAGTQKTLCVEPRWVEWRPRVDYKDVVLGIVQNRAVAMAVKRQKGRLIAINGNRVIDQLLNITAFDELRQSFRHWLTNGQNQYADFVRIGSPYKPGDIILIKRADKFDVEKVYSQLTSGENSVVVGYFYQNIQDDLKQLLSRLEIEHAENGYRTSEQNIDLQSMIPTLRFTPLEYELHRMVSSWTLFRTKRFENLWSWEEWTKPEVQNLIQLMVERFDPFMRHIAPCRSSPYRKDPHTATAIYNYNIMLLHQTAEECTPLPGVYSNYLDVPPTMKPTTITTTIRAPWSANFFPTTAYAKPGRGFSWTILENSHPNFQNQHIRVNWQTDRIEHHDSWLRMPVVTTTRPLSAQGHIASPHGGPIFLQLPAGVNITIRLENVYKHPYVDLRDPKSIERFPAVVEKYRDMPWTLVNGDRLITSLLTSDVIVSNTTNMLRGGHYMDKAIKMIHNYRGTDHTNTRQMAFACDVQISAGWGHSGYPMMGFLGWSWIYVHWENIVSCGGSHPFVHEFGHNLQVGPATLLHGGETTNEVNLIYSSEQIFGVSRYGNDRDVGRWQSDTYNGVGLGYYRYINSLFGYGLTGNVFTTAGTKGSILRTEEAKAQHWLQQVCNETGYNMLPFHGLWNFPVTEETHSVCDPLPCFFPDDEYTAKAQDKVSKILTAYGKECIRQNPKQVVFRGDLWRGVDERGPQYVFEHDDEEC</sequence>
<dbReference type="AlphaFoldDB" id="A0A4S2LQK0"/>
<dbReference type="Pfam" id="PF13402">
    <property type="entry name" value="Peptidase_M60"/>
    <property type="match status" value="1"/>
</dbReference>
<dbReference type="Pfam" id="PF17291">
    <property type="entry name" value="M60-like_N"/>
    <property type="match status" value="1"/>
</dbReference>
<dbReference type="PANTHER" id="PTHR15730:SF5">
    <property type="entry name" value="SI:CH211-210B2.2-RELATED"/>
    <property type="match status" value="1"/>
</dbReference>
<protein>
    <recommendedName>
        <fullName evidence="2">Peptidase M60 domain-containing protein</fullName>
    </recommendedName>
</protein>
<evidence type="ECO:0000256" key="1">
    <source>
        <dbReference type="SAM" id="Phobius"/>
    </source>
</evidence>
<evidence type="ECO:0000259" key="2">
    <source>
        <dbReference type="PROSITE" id="PS51723"/>
    </source>
</evidence>
<feature type="transmembrane region" description="Helical" evidence="1">
    <location>
        <begin position="12"/>
        <end position="38"/>
    </location>
</feature>
<name>A0A4S2LQK0_OPIFE</name>
<dbReference type="OrthoDB" id="10260387at2759"/>
<dbReference type="PROSITE" id="PS51723">
    <property type="entry name" value="PEPTIDASE_M60"/>
    <property type="match status" value="1"/>
</dbReference>
<keyword evidence="4" id="KW-1185">Reference proteome</keyword>
<dbReference type="Gene3D" id="3.40.390.80">
    <property type="entry name" value="Peptidase M60, enhancin-like domain 2"/>
    <property type="match status" value="1"/>
</dbReference>
<proteinExistence type="predicted"/>
<evidence type="ECO:0000313" key="3">
    <source>
        <dbReference type="EMBL" id="TGZ65466.1"/>
    </source>
</evidence>
<organism evidence="3 4">
    <name type="scientific">Opisthorchis felineus</name>
    <dbReference type="NCBI Taxonomy" id="147828"/>
    <lineage>
        <taxon>Eukaryota</taxon>
        <taxon>Metazoa</taxon>
        <taxon>Spiralia</taxon>
        <taxon>Lophotrochozoa</taxon>
        <taxon>Platyhelminthes</taxon>
        <taxon>Trematoda</taxon>
        <taxon>Digenea</taxon>
        <taxon>Opisthorchiida</taxon>
        <taxon>Opisthorchiata</taxon>
        <taxon>Opisthorchiidae</taxon>
        <taxon>Opisthorchis</taxon>
    </lineage>
</organism>
<dbReference type="InterPro" id="IPR051244">
    <property type="entry name" value="TCAF"/>
</dbReference>
<dbReference type="Proteomes" id="UP000308267">
    <property type="component" value="Unassembled WGS sequence"/>
</dbReference>
<reference evidence="3 4" key="1">
    <citation type="journal article" date="2019" name="BMC Genomics">
        <title>New insights from Opisthorchis felineus genome: update on genomics of the epidemiologically important liver flukes.</title>
        <authorList>
            <person name="Ershov N.I."/>
            <person name="Mordvinov V.A."/>
            <person name="Prokhortchouk E.B."/>
            <person name="Pakharukova M.Y."/>
            <person name="Gunbin K.V."/>
            <person name="Ustyantsev K."/>
            <person name="Genaev M.A."/>
            <person name="Blinov A.G."/>
            <person name="Mazur A."/>
            <person name="Boulygina E."/>
            <person name="Tsygankova S."/>
            <person name="Khrameeva E."/>
            <person name="Chekanov N."/>
            <person name="Fan G."/>
            <person name="Xiao A."/>
            <person name="Zhang H."/>
            <person name="Xu X."/>
            <person name="Yang H."/>
            <person name="Solovyev V."/>
            <person name="Lee S.M."/>
            <person name="Liu X."/>
            <person name="Afonnikov D.A."/>
            <person name="Skryabin K.G."/>
        </authorList>
    </citation>
    <scope>NUCLEOTIDE SEQUENCE [LARGE SCALE GENOMIC DNA]</scope>
    <source>
        <strain evidence="3">AK-0245</strain>
        <tissue evidence="3">Whole organism</tissue>
    </source>
</reference>
<dbReference type="PANTHER" id="PTHR15730">
    <property type="entry name" value="EXPERIMENTAL AUTOIMMUNE PROSTATITIS ANTIGEN 2-RELATED"/>
    <property type="match status" value="1"/>
</dbReference>
<keyword evidence="1" id="KW-0812">Transmembrane</keyword>
<evidence type="ECO:0000313" key="4">
    <source>
        <dbReference type="Proteomes" id="UP000308267"/>
    </source>
</evidence>
<accession>A0A4S2LQK0</accession>
<dbReference type="SMART" id="SM01276">
    <property type="entry name" value="M60-like"/>
    <property type="match status" value="1"/>
</dbReference>